<evidence type="ECO:0000313" key="2">
    <source>
        <dbReference type="EMBL" id="CAB3370794.1"/>
    </source>
</evidence>
<gene>
    <name evidence="2" type="ORF">CLODIP_2_CD09770</name>
</gene>
<name>A0A8S1CMR9_9INSE</name>
<organism evidence="2 3">
    <name type="scientific">Cloeon dipterum</name>
    <dbReference type="NCBI Taxonomy" id="197152"/>
    <lineage>
        <taxon>Eukaryota</taxon>
        <taxon>Metazoa</taxon>
        <taxon>Ecdysozoa</taxon>
        <taxon>Arthropoda</taxon>
        <taxon>Hexapoda</taxon>
        <taxon>Insecta</taxon>
        <taxon>Pterygota</taxon>
        <taxon>Palaeoptera</taxon>
        <taxon>Ephemeroptera</taxon>
        <taxon>Pisciforma</taxon>
        <taxon>Baetidae</taxon>
        <taxon>Cloeon</taxon>
    </lineage>
</organism>
<evidence type="ECO:0000313" key="3">
    <source>
        <dbReference type="Proteomes" id="UP000494165"/>
    </source>
</evidence>
<feature type="signal peptide" evidence="1">
    <location>
        <begin position="1"/>
        <end position="22"/>
    </location>
</feature>
<dbReference type="Proteomes" id="UP000494165">
    <property type="component" value="Unassembled WGS sequence"/>
</dbReference>
<feature type="chain" id="PRO_5035764430" description="Prohormone-3" evidence="1">
    <location>
        <begin position="23"/>
        <end position="217"/>
    </location>
</feature>
<dbReference type="AlphaFoldDB" id="A0A8S1CMR9"/>
<sequence>MTTAAAAATLLVLSALVAQGTAWGGLFNRFSPEMLSNLGYGGRAGPYRAQPFLQSPVEVLEELQENDVEPCYGRKCTSNENCCPGSVCVDVDGIVGSCLFAYGLKQGELCRRDNDCETGLLCSDSGGEPRTCQPPNRTNKQYNEDCTMSGECDVTRGLCCQLQRRHRQAPRKVCSYFKDPLTCIGTVAADQVKVAVEHTAGEKRITSKVGAFNHLRK</sequence>
<reference evidence="2 3" key="1">
    <citation type="submission" date="2020-04" db="EMBL/GenBank/DDBJ databases">
        <authorList>
            <person name="Alioto T."/>
            <person name="Alioto T."/>
            <person name="Gomez Garrido J."/>
        </authorList>
    </citation>
    <scope>NUCLEOTIDE SEQUENCE [LARGE SCALE GENOMIC DNA]</scope>
</reference>
<keyword evidence="3" id="KW-1185">Reference proteome</keyword>
<evidence type="ECO:0000256" key="1">
    <source>
        <dbReference type="SAM" id="SignalP"/>
    </source>
</evidence>
<dbReference type="EMBL" id="CADEPI010000055">
    <property type="protein sequence ID" value="CAB3370794.1"/>
    <property type="molecule type" value="Genomic_DNA"/>
</dbReference>
<evidence type="ECO:0008006" key="4">
    <source>
        <dbReference type="Google" id="ProtNLM"/>
    </source>
</evidence>
<keyword evidence="1" id="KW-0732">Signal</keyword>
<accession>A0A8S1CMR9</accession>
<dbReference type="OrthoDB" id="4321958at2759"/>
<comment type="caution">
    <text evidence="2">The sequence shown here is derived from an EMBL/GenBank/DDBJ whole genome shotgun (WGS) entry which is preliminary data.</text>
</comment>
<protein>
    <recommendedName>
        <fullName evidence="4">Prohormone-3</fullName>
    </recommendedName>
</protein>
<proteinExistence type="predicted"/>